<dbReference type="Gene3D" id="2.60.120.1060">
    <property type="entry name" value="NPCBM/NEW2 domain"/>
    <property type="match status" value="1"/>
</dbReference>
<evidence type="ECO:0000256" key="1">
    <source>
        <dbReference type="SAM" id="MobiDB-lite"/>
    </source>
</evidence>
<feature type="region of interest" description="Disordered" evidence="1">
    <location>
        <begin position="88"/>
        <end position="111"/>
    </location>
</feature>
<dbReference type="InterPro" id="IPR013222">
    <property type="entry name" value="Glyco_hyd_98_carb-bd"/>
</dbReference>
<sequence length="217" mass="22673">TASITTDADARLRLPAGWTAERVTETGWAVRPGPGLHPGQLGVVTVERDADGTDDTVPVVAHARVVHPLTPGEYALSELPMITFANEDGPVERDQSNGAGNPGDGGPMRVAGQEFERGLGTAPYSEARFHLGGRAELCTGAVGVDDESTGTARVSVLADDREIFAAVVAAGKPVTTFNLDIQGVRTLCLRSEAAGPDDVGVHVDWVDTTVHVTSVNR</sequence>
<dbReference type="EMBL" id="JADOGI010000235">
    <property type="protein sequence ID" value="MBF8192836.1"/>
    <property type="molecule type" value="Genomic_DNA"/>
</dbReference>
<proteinExistence type="predicted"/>
<evidence type="ECO:0000259" key="2">
    <source>
        <dbReference type="SMART" id="SM00776"/>
    </source>
</evidence>
<dbReference type="Proteomes" id="UP000605361">
    <property type="component" value="Unassembled WGS sequence"/>
</dbReference>
<evidence type="ECO:0000313" key="4">
    <source>
        <dbReference type="Proteomes" id="UP000605361"/>
    </source>
</evidence>
<dbReference type="RefSeq" id="WP_195901718.1">
    <property type="nucleotide sequence ID" value="NZ_JADOGI010000235.1"/>
</dbReference>
<gene>
    <name evidence="3" type="ORF">ITP53_45610</name>
</gene>
<dbReference type="InterPro" id="IPR008979">
    <property type="entry name" value="Galactose-bd-like_sf"/>
</dbReference>
<dbReference type="SUPFAM" id="SSF49785">
    <property type="entry name" value="Galactose-binding domain-like"/>
    <property type="match status" value="1"/>
</dbReference>
<dbReference type="AlphaFoldDB" id="A0A931AHL2"/>
<feature type="non-terminal residue" evidence="3">
    <location>
        <position position="1"/>
    </location>
</feature>
<name>A0A931AHL2_9ACTN</name>
<accession>A0A931AHL2</accession>
<comment type="caution">
    <text evidence="3">The sequence shown here is derived from an EMBL/GenBank/DDBJ whole genome shotgun (WGS) entry which is preliminary data.</text>
</comment>
<dbReference type="Pfam" id="PF08305">
    <property type="entry name" value="NPCBM"/>
    <property type="match status" value="1"/>
</dbReference>
<protein>
    <submittedName>
        <fullName evidence="3">NPCBM/NEW2 domain-containing protein</fullName>
    </submittedName>
</protein>
<evidence type="ECO:0000313" key="3">
    <source>
        <dbReference type="EMBL" id="MBF8192836.1"/>
    </source>
</evidence>
<dbReference type="SMART" id="SM00776">
    <property type="entry name" value="NPCBM"/>
    <property type="match status" value="1"/>
</dbReference>
<organism evidence="3 4">
    <name type="scientific">Nonomuraea cypriaca</name>
    <dbReference type="NCBI Taxonomy" id="1187855"/>
    <lineage>
        <taxon>Bacteria</taxon>
        <taxon>Bacillati</taxon>
        <taxon>Actinomycetota</taxon>
        <taxon>Actinomycetes</taxon>
        <taxon>Streptosporangiales</taxon>
        <taxon>Streptosporangiaceae</taxon>
        <taxon>Nonomuraea</taxon>
    </lineage>
</organism>
<reference evidence="3" key="1">
    <citation type="submission" date="2020-11" db="EMBL/GenBank/DDBJ databases">
        <title>Whole-genome analyses of Nonomuraea sp. K274.</title>
        <authorList>
            <person name="Veyisoglu A."/>
        </authorList>
    </citation>
    <scope>NUCLEOTIDE SEQUENCE</scope>
    <source>
        <strain evidence="3">K274</strain>
    </source>
</reference>
<keyword evidence="4" id="KW-1185">Reference proteome</keyword>
<dbReference type="InterPro" id="IPR038637">
    <property type="entry name" value="NPCBM_sf"/>
</dbReference>
<feature type="domain" description="Glycosyl hydrolase family 98 putative carbohydrate-binding module" evidence="2">
    <location>
        <begin position="70"/>
        <end position="212"/>
    </location>
</feature>